<protein>
    <submittedName>
        <fullName evidence="1">Copia protein</fullName>
    </submittedName>
</protein>
<evidence type="ECO:0000313" key="1">
    <source>
        <dbReference type="EMBL" id="GJU07173.1"/>
    </source>
</evidence>
<sequence>MDSGRRGVGVKKKRITVMIHNQYVIGSPHSMVMNSNVGGGGMNEVGTTVLDSFPPLPMQVTTSAGNAPGKYSFANVTGKPSGKKLNIRTLFTSEGNGIDVVVLVAYHVVANYVRNTWGKYGYSFQFITMEGLEAMLENGLWFIRNNLLLLKKWHPNKNLLKEDVSTVSVWVKLYGVPVTAFSDDGLNAIATKLGTPVRPSLCKVMVFNILEPCISLVNVPRNSMS</sequence>
<name>A0ABQ5J6R3_9ASTR</name>
<accession>A0ABQ5J6R3</accession>
<gene>
    <name evidence="1" type="ORF">Tco_1123603</name>
</gene>
<organism evidence="1 2">
    <name type="scientific">Tanacetum coccineum</name>
    <dbReference type="NCBI Taxonomy" id="301880"/>
    <lineage>
        <taxon>Eukaryota</taxon>
        <taxon>Viridiplantae</taxon>
        <taxon>Streptophyta</taxon>
        <taxon>Embryophyta</taxon>
        <taxon>Tracheophyta</taxon>
        <taxon>Spermatophyta</taxon>
        <taxon>Magnoliopsida</taxon>
        <taxon>eudicotyledons</taxon>
        <taxon>Gunneridae</taxon>
        <taxon>Pentapetalae</taxon>
        <taxon>asterids</taxon>
        <taxon>campanulids</taxon>
        <taxon>Asterales</taxon>
        <taxon>Asteraceae</taxon>
        <taxon>Asteroideae</taxon>
        <taxon>Anthemideae</taxon>
        <taxon>Anthemidinae</taxon>
        <taxon>Tanacetum</taxon>
    </lineage>
</organism>
<comment type="caution">
    <text evidence="1">The sequence shown here is derived from an EMBL/GenBank/DDBJ whole genome shotgun (WGS) entry which is preliminary data.</text>
</comment>
<dbReference type="Proteomes" id="UP001151760">
    <property type="component" value="Unassembled WGS sequence"/>
</dbReference>
<dbReference type="EMBL" id="BQNB010021511">
    <property type="protein sequence ID" value="GJU07173.1"/>
    <property type="molecule type" value="Genomic_DNA"/>
</dbReference>
<reference evidence="1" key="1">
    <citation type="journal article" date="2022" name="Int. J. Mol. Sci.">
        <title>Draft Genome of Tanacetum Coccineum: Genomic Comparison of Closely Related Tanacetum-Family Plants.</title>
        <authorList>
            <person name="Yamashiro T."/>
            <person name="Shiraishi A."/>
            <person name="Nakayama K."/>
            <person name="Satake H."/>
        </authorList>
    </citation>
    <scope>NUCLEOTIDE SEQUENCE</scope>
</reference>
<keyword evidence="2" id="KW-1185">Reference proteome</keyword>
<dbReference type="PANTHER" id="PTHR31286">
    <property type="entry name" value="GLYCINE-RICH CELL WALL STRUCTURAL PROTEIN 1.8-LIKE"/>
    <property type="match status" value="1"/>
</dbReference>
<reference evidence="1" key="2">
    <citation type="submission" date="2022-01" db="EMBL/GenBank/DDBJ databases">
        <authorList>
            <person name="Yamashiro T."/>
            <person name="Shiraishi A."/>
            <person name="Satake H."/>
            <person name="Nakayama K."/>
        </authorList>
    </citation>
    <scope>NUCLEOTIDE SEQUENCE</scope>
</reference>
<dbReference type="InterPro" id="IPR040256">
    <property type="entry name" value="At4g02000-like"/>
</dbReference>
<dbReference type="PANTHER" id="PTHR31286:SF99">
    <property type="entry name" value="DUF4283 DOMAIN-CONTAINING PROTEIN"/>
    <property type="match status" value="1"/>
</dbReference>
<evidence type="ECO:0000313" key="2">
    <source>
        <dbReference type="Proteomes" id="UP001151760"/>
    </source>
</evidence>
<proteinExistence type="predicted"/>